<dbReference type="Pfam" id="PF13298">
    <property type="entry name" value="LigD_N"/>
    <property type="match status" value="1"/>
</dbReference>
<evidence type="ECO:0000313" key="4">
    <source>
        <dbReference type="Proteomes" id="UP001197247"/>
    </source>
</evidence>
<dbReference type="Proteomes" id="UP001197247">
    <property type="component" value="Unassembled WGS sequence"/>
</dbReference>
<evidence type="ECO:0000313" key="3">
    <source>
        <dbReference type="EMBL" id="MBT0770811.1"/>
    </source>
</evidence>
<organism evidence="3 4">
    <name type="scientific">Kineosporia corallincola</name>
    <dbReference type="NCBI Taxonomy" id="2835133"/>
    <lineage>
        <taxon>Bacteria</taxon>
        <taxon>Bacillati</taxon>
        <taxon>Actinomycetota</taxon>
        <taxon>Actinomycetes</taxon>
        <taxon>Kineosporiales</taxon>
        <taxon>Kineosporiaceae</taxon>
        <taxon>Kineosporia</taxon>
    </lineage>
</organism>
<accession>A0ABS5TI97</accession>
<keyword evidence="4" id="KW-1185">Reference proteome</keyword>
<name>A0ABS5TI97_9ACTN</name>
<feature type="domain" description="Hypervirulence associated protein TUDOR" evidence="1">
    <location>
        <begin position="135"/>
        <end position="193"/>
    </location>
</feature>
<dbReference type="Pfam" id="PF11160">
    <property type="entry name" value="Hva1_TUDOR"/>
    <property type="match status" value="1"/>
</dbReference>
<feature type="domain" description="DNA ligase D 3'-phosphoesterase" evidence="2">
    <location>
        <begin position="10"/>
        <end position="101"/>
    </location>
</feature>
<dbReference type="InterPro" id="IPR021331">
    <property type="entry name" value="Hva1_TUDOR"/>
</dbReference>
<dbReference type="Gene3D" id="2.30.30.1060">
    <property type="match status" value="1"/>
</dbReference>
<dbReference type="PANTHER" id="PTHR39465:SF1">
    <property type="entry name" value="DNA LIGASE D 3'-PHOSPHOESTERASE DOMAIN-CONTAINING PROTEIN"/>
    <property type="match status" value="1"/>
</dbReference>
<gene>
    <name evidence="3" type="ORF">KIH74_17845</name>
</gene>
<dbReference type="EMBL" id="JAHBAY010000007">
    <property type="protein sequence ID" value="MBT0770811.1"/>
    <property type="molecule type" value="Genomic_DNA"/>
</dbReference>
<proteinExistence type="predicted"/>
<reference evidence="3 4" key="1">
    <citation type="submission" date="2021-05" db="EMBL/GenBank/DDBJ databases">
        <title>Kineosporia and Streptomyces sp. nov. two new marine actinobacteria isolated from Coral.</title>
        <authorList>
            <person name="Buangrab K."/>
            <person name="Sutthacheep M."/>
            <person name="Yeemin T."/>
            <person name="Harunari E."/>
            <person name="Igarashi Y."/>
            <person name="Kanchanasin P."/>
            <person name="Tanasupawat S."/>
            <person name="Phongsopitanun W."/>
        </authorList>
    </citation>
    <scope>NUCLEOTIDE SEQUENCE [LARGE SCALE GENOMIC DNA]</scope>
    <source>
        <strain evidence="3 4">J2-2</strain>
    </source>
</reference>
<evidence type="ECO:0000259" key="2">
    <source>
        <dbReference type="Pfam" id="PF13298"/>
    </source>
</evidence>
<sequence length="197" mass="22493">MEPRPAFVLHDHRVPRPHFDLRLEEDGVLRSWAVPRGLPDAPGRNRLAVHVPDHALDHLTYTDENKFIADIGWWELIDRNDRRFVFVLHGRTDAVRYALIRTDSDWLLHRTKEQPRLVHDGEPRQPAGMTQLKVGDKVSWNTPQGTTHGVVKAVKTKNFQLAGQKFTAGDDEPMFVVESDKSGKRAAHQAGALHRRS</sequence>
<evidence type="ECO:0000259" key="1">
    <source>
        <dbReference type="Pfam" id="PF11160"/>
    </source>
</evidence>
<protein>
    <submittedName>
        <fullName evidence="3">HVA1 family protein</fullName>
    </submittedName>
</protein>
<dbReference type="PANTHER" id="PTHR39465">
    <property type="entry name" value="DNA LIGASE D, 3'-PHOSPHOESTERASE DOMAIN"/>
    <property type="match status" value="1"/>
</dbReference>
<comment type="caution">
    <text evidence="3">The sequence shown here is derived from an EMBL/GenBank/DDBJ whole genome shotgun (WGS) entry which is preliminary data.</text>
</comment>
<dbReference type="InterPro" id="IPR014144">
    <property type="entry name" value="LigD_PE_domain"/>
</dbReference>